<accession>I3YB67</accession>
<protein>
    <submittedName>
        <fullName evidence="1">Hemolysin-coregulated protein (Uncharacterized)</fullName>
    </submittedName>
</protein>
<dbReference type="InterPro" id="IPR036624">
    <property type="entry name" value="Hcp1-lik_sf"/>
</dbReference>
<dbReference type="KEGG" id="tvi:Thivi_2288"/>
<organism evidence="1 2">
    <name type="scientific">Thiocystis violascens (strain ATCC 17096 / DSM 198 / 6111)</name>
    <name type="common">Chromatium violascens</name>
    <dbReference type="NCBI Taxonomy" id="765911"/>
    <lineage>
        <taxon>Bacteria</taxon>
        <taxon>Pseudomonadati</taxon>
        <taxon>Pseudomonadota</taxon>
        <taxon>Gammaproteobacteria</taxon>
        <taxon>Chromatiales</taxon>
        <taxon>Chromatiaceae</taxon>
        <taxon>Thiocystis</taxon>
    </lineage>
</organism>
<dbReference type="Pfam" id="PF05638">
    <property type="entry name" value="T6SS_HCP"/>
    <property type="match status" value="1"/>
</dbReference>
<dbReference type="Proteomes" id="UP000006062">
    <property type="component" value="Chromosome"/>
</dbReference>
<dbReference type="OrthoDB" id="5066999at2"/>
<gene>
    <name evidence="1" type="ordered locus">Thivi_2288</name>
</gene>
<dbReference type="InterPro" id="IPR008514">
    <property type="entry name" value="T6SS_Hcp"/>
</dbReference>
<dbReference type="SUPFAM" id="SSF141452">
    <property type="entry name" value="Hcp1-like"/>
    <property type="match status" value="1"/>
</dbReference>
<dbReference type="PANTHER" id="PTHR36152">
    <property type="entry name" value="CYTOPLASMIC PROTEIN-RELATED"/>
    <property type="match status" value="1"/>
</dbReference>
<evidence type="ECO:0000313" key="2">
    <source>
        <dbReference type="Proteomes" id="UP000006062"/>
    </source>
</evidence>
<dbReference type="RefSeq" id="WP_014778681.1">
    <property type="nucleotide sequence ID" value="NC_018012.1"/>
</dbReference>
<dbReference type="PANTHER" id="PTHR36152:SF5">
    <property type="entry name" value="PROTEIN HCP1"/>
    <property type="match status" value="1"/>
</dbReference>
<dbReference type="Gene3D" id="2.30.110.20">
    <property type="entry name" value="Hcp1-like"/>
    <property type="match status" value="1"/>
</dbReference>
<keyword evidence="2" id="KW-1185">Reference proteome</keyword>
<reference evidence="1 2" key="1">
    <citation type="submission" date="2012-06" db="EMBL/GenBank/DDBJ databases">
        <title>Complete sequence of Thiocystis violascens DSM 198.</title>
        <authorList>
            <consortium name="US DOE Joint Genome Institute"/>
            <person name="Lucas S."/>
            <person name="Han J."/>
            <person name="Lapidus A."/>
            <person name="Cheng J.-F."/>
            <person name="Goodwin L."/>
            <person name="Pitluck S."/>
            <person name="Peters L."/>
            <person name="Ovchinnikova G."/>
            <person name="Teshima H."/>
            <person name="Detter J.C."/>
            <person name="Han C."/>
            <person name="Tapia R."/>
            <person name="Land M."/>
            <person name="Hauser L."/>
            <person name="Kyrpides N."/>
            <person name="Ivanova N."/>
            <person name="Pagani I."/>
            <person name="Vogl K."/>
            <person name="Liu Z."/>
            <person name="Frigaard N.-U."/>
            <person name="Bryant D."/>
            <person name="Woyke T."/>
        </authorList>
    </citation>
    <scope>NUCLEOTIDE SEQUENCE [LARGE SCALE GENOMIC DNA]</scope>
    <source>
        <strain evidence="2">ATCC 17096 / DSM 198 / 6111</strain>
    </source>
</reference>
<dbReference type="AlphaFoldDB" id="I3YB67"/>
<dbReference type="HOGENOM" id="CLU_112762_0_3_6"/>
<dbReference type="InterPro" id="IPR053165">
    <property type="entry name" value="HSI-I_assembly_Hcp1"/>
</dbReference>
<dbReference type="STRING" id="765911.Thivi_2288"/>
<dbReference type="EMBL" id="CP003154">
    <property type="protein sequence ID" value="AFL74235.1"/>
    <property type="molecule type" value="Genomic_DNA"/>
</dbReference>
<proteinExistence type="predicted"/>
<name>I3YB67_THIV6</name>
<evidence type="ECO:0000313" key="1">
    <source>
        <dbReference type="EMBL" id="AFL74235.1"/>
    </source>
</evidence>
<dbReference type="eggNOG" id="COG3157">
    <property type="taxonomic scope" value="Bacteria"/>
</dbReference>
<sequence length="162" mass="17388">MAVDMFLKLEGVKGEAQDDKHKGEIDVLAWSWGMSQSGTMHTGGGGGGGKVSIQDLSITKYIDKSSPVLMMYCSNGKQFKDGLLTVRKAGGDNPLEYLKIKMTEVIVTSYSTGGSGGQDLLTENVSLNFAEVDVDYQPQKQDGSPDGGAIKYGWDIAKNVKK</sequence>